<dbReference type="RefSeq" id="WP_054675545.1">
    <property type="nucleotide sequence ID" value="NZ_AYYO01000056.1"/>
</dbReference>
<dbReference type="EMBL" id="AYYO01000056">
    <property type="protein sequence ID" value="KRM54234.1"/>
    <property type="molecule type" value="Genomic_DNA"/>
</dbReference>
<dbReference type="InterPro" id="IPR051606">
    <property type="entry name" value="Polyketide_Oxido-like"/>
</dbReference>
<dbReference type="OrthoDB" id="9785372at2"/>
<dbReference type="Gene3D" id="3.40.50.720">
    <property type="entry name" value="NAD(P)-binding Rossmann-like Domain"/>
    <property type="match status" value="1"/>
</dbReference>
<reference evidence="2 3" key="1">
    <citation type="journal article" date="2015" name="Genome Announc.">
        <title>Expanding the biotechnology potential of lactobacilli through comparative genomics of 213 strains and associated genera.</title>
        <authorList>
            <person name="Sun Z."/>
            <person name="Harris H.M."/>
            <person name="McCann A."/>
            <person name="Guo C."/>
            <person name="Argimon S."/>
            <person name="Zhang W."/>
            <person name="Yang X."/>
            <person name="Jeffery I.B."/>
            <person name="Cooney J.C."/>
            <person name="Kagawa T.F."/>
            <person name="Liu W."/>
            <person name="Song Y."/>
            <person name="Salvetti E."/>
            <person name="Wrobel A."/>
            <person name="Rasinkangas P."/>
            <person name="Parkhill J."/>
            <person name="Rea M.C."/>
            <person name="O'Sullivan O."/>
            <person name="Ritari J."/>
            <person name="Douillard F.P."/>
            <person name="Paul Ross R."/>
            <person name="Yang R."/>
            <person name="Briner A.E."/>
            <person name="Felis G.E."/>
            <person name="de Vos W.M."/>
            <person name="Barrangou R."/>
            <person name="Klaenhammer T.R."/>
            <person name="Caufield P.W."/>
            <person name="Cui Y."/>
            <person name="Zhang H."/>
            <person name="O'Toole P.W."/>
        </authorList>
    </citation>
    <scope>NUCLEOTIDE SEQUENCE [LARGE SCALE GENOMIC DNA]</scope>
    <source>
        <strain evidence="2 3">DSM 20505</strain>
    </source>
</reference>
<dbReference type="InterPro" id="IPR001509">
    <property type="entry name" value="Epimerase_deHydtase"/>
</dbReference>
<evidence type="ECO:0000259" key="1">
    <source>
        <dbReference type="Pfam" id="PF01370"/>
    </source>
</evidence>
<dbReference type="PANTHER" id="PTHR43355:SF2">
    <property type="entry name" value="FLAVIN REDUCTASE (NADPH)"/>
    <property type="match status" value="1"/>
</dbReference>
<dbReference type="AlphaFoldDB" id="A0A0R1ZIR4"/>
<keyword evidence="3" id="KW-1185">Reference proteome</keyword>
<evidence type="ECO:0000313" key="2">
    <source>
        <dbReference type="EMBL" id="KRM54234.1"/>
    </source>
</evidence>
<evidence type="ECO:0000313" key="3">
    <source>
        <dbReference type="Proteomes" id="UP000051679"/>
    </source>
</evidence>
<feature type="domain" description="NAD-dependent epimerase/dehydratase" evidence="1">
    <location>
        <begin position="3"/>
        <end position="84"/>
    </location>
</feature>
<gene>
    <name evidence="2" type="ORF">FC18_GL000452</name>
</gene>
<accession>A0A0R1ZIR4</accession>
<dbReference type="SUPFAM" id="SSF51735">
    <property type="entry name" value="NAD(P)-binding Rossmann-fold domains"/>
    <property type="match status" value="1"/>
</dbReference>
<dbReference type="Proteomes" id="UP000051679">
    <property type="component" value="Unassembled WGS sequence"/>
</dbReference>
<dbReference type="STRING" id="1291052.FC18_GL000452"/>
<dbReference type="InterPro" id="IPR036291">
    <property type="entry name" value="NAD(P)-bd_dom_sf"/>
</dbReference>
<comment type="caution">
    <text evidence="2">The sequence shown here is derived from an EMBL/GenBank/DDBJ whole genome shotgun (WGS) entry which is preliminary data.</text>
</comment>
<dbReference type="GO" id="GO:0016646">
    <property type="term" value="F:oxidoreductase activity, acting on the CH-NH group of donors, NAD or NADP as acceptor"/>
    <property type="evidence" value="ECO:0007669"/>
    <property type="project" value="TreeGrafter"/>
</dbReference>
<sequence>MKIMIIGVFGRAGRAIYREAQRRGHEVVGVAHRRHKHPVVDQLILKDIQALTKDDVKGFDAVIDAVGAWSTQTEVVHTLGLAHVIALLQGTKTRYLKVGGANTLYTDSEHHHQLQEYRRYYPRYMQDLCLAHSIGLEQLKDSHDVLWTYVTPPYNFDPAGHTTGHYQVTGDEYFPTPDPSDGQNDYISYSDYAKGMIDIVESHQYIGQQITLFSGNNPDPSQRY</sequence>
<dbReference type="Pfam" id="PF01370">
    <property type="entry name" value="Epimerase"/>
    <property type="match status" value="1"/>
</dbReference>
<dbReference type="PANTHER" id="PTHR43355">
    <property type="entry name" value="FLAVIN REDUCTASE (NADPH)"/>
    <property type="match status" value="1"/>
</dbReference>
<organism evidence="2 3">
    <name type="scientific">Lacticaseibacillus sharpeae JCM 1186 = DSM 20505</name>
    <dbReference type="NCBI Taxonomy" id="1291052"/>
    <lineage>
        <taxon>Bacteria</taxon>
        <taxon>Bacillati</taxon>
        <taxon>Bacillota</taxon>
        <taxon>Bacilli</taxon>
        <taxon>Lactobacillales</taxon>
        <taxon>Lactobacillaceae</taxon>
        <taxon>Lacticaseibacillus</taxon>
    </lineage>
</organism>
<protein>
    <recommendedName>
        <fullName evidence="1">NAD-dependent epimerase/dehydratase domain-containing protein</fullName>
    </recommendedName>
</protein>
<dbReference type="PATRIC" id="fig|1291052.5.peg.463"/>
<name>A0A0R1ZIR4_9LACO</name>
<proteinExistence type="predicted"/>